<dbReference type="Gene3D" id="2.60.40.4070">
    <property type="match status" value="1"/>
</dbReference>
<sequence>YGTTFGKRMVDSGAFDSPHTVKSSWFYSLDLHNWSGTAVVLGETSACGGDYLWGQGSVVSDPTANGVYHYWTHGLGLFDEARDPLSAALIPESQRDRYRMPTQPAVFPRTSPQGMSVSLAPGLLEPLAPQLPCYDVLPVQVSDAFVRTAANAVCQTENGALCGGEVGATGDGERTCIQGTNELRVDETTGAYEFVDTREWLEWKTAAPLLPPESLAQSLASRYPSVWPGWPQDGIFVGSDFVMQGAAIAAEEPTAQGGEIADSCFAVGIRVKFERRIDDRPVRGGGGRWSATFGANNHLQQAINTGWRPVVRGSMVPVIDPQIVVDAIRAQGWDAAIDGMKIPADELTITNLELGYYEPPMGEAIASICPCYVVTGFVGPTSDPTPVEFCVWADGTMPQGSILSPADSSVVAVGEEVCFESTAQGGTSPWQFEWFDEAGQSLGVGATVCTTLDLPPASDEAADPMRTIEMVVTDAAGRQNSAYVRVILDATASVDPVAEAGRMELRLAGPNPFGASTTIAYAIPGSKPQRARVVVLDAGGRSIRTLVDATQQPDQYQVTWDGQDDLGHRVASGAYFVRMDVAGEHASIPVTVLRR</sequence>
<dbReference type="InterPro" id="IPR025965">
    <property type="entry name" value="FlgD/Vpr_Ig-like"/>
</dbReference>
<comment type="caution">
    <text evidence="2">The sequence shown here is derived from an EMBL/GenBank/DDBJ whole genome shotgun (WGS) entry which is preliminary data.</text>
</comment>
<proteinExistence type="predicted"/>
<evidence type="ECO:0000313" key="2">
    <source>
        <dbReference type="EMBL" id="MCA9729944.1"/>
    </source>
</evidence>
<accession>A0A956RSQ9</accession>
<evidence type="ECO:0000313" key="3">
    <source>
        <dbReference type="Proteomes" id="UP000697710"/>
    </source>
</evidence>
<dbReference type="Proteomes" id="UP000697710">
    <property type="component" value="Unassembled WGS sequence"/>
</dbReference>
<organism evidence="2 3">
    <name type="scientific">Eiseniibacteriota bacterium</name>
    <dbReference type="NCBI Taxonomy" id="2212470"/>
    <lineage>
        <taxon>Bacteria</taxon>
        <taxon>Candidatus Eiseniibacteriota</taxon>
    </lineage>
</organism>
<name>A0A956RSQ9_UNCEI</name>
<dbReference type="EMBL" id="JAGQHR010000911">
    <property type="protein sequence ID" value="MCA9729944.1"/>
    <property type="molecule type" value="Genomic_DNA"/>
</dbReference>
<evidence type="ECO:0000259" key="1">
    <source>
        <dbReference type="Pfam" id="PF13860"/>
    </source>
</evidence>
<gene>
    <name evidence="2" type="ORF">KC729_19830</name>
</gene>
<reference evidence="2" key="2">
    <citation type="journal article" date="2021" name="Microbiome">
        <title>Successional dynamics and alternative stable states in a saline activated sludge microbial community over 9 years.</title>
        <authorList>
            <person name="Wang Y."/>
            <person name="Ye J."/>
            <person name="Ju F."/>
            <person name="Liu L."/>
            <person name="Boyd J.A."/>
            <person name="Deng Y."/>
            <person name="Parks D.H."/>
            <person name="Jiang X."/>
            <person name="Yin X."/>
            <person name="Woodcroft B.J."/>
            <person name="Tyson G.W."/>
            <person name="Hugenholtz P."/>
            <person name="Polz M.F."/>
            <person name="Zhang T."/>
        </authorList>
    </citation>
    <scope>NUCLEOTIDE SEQUENCE</scope>
    <source>
        <strain evidence="2">HKST-UBA01</strain>
    </source>
</reference>
<reference evidence="2" key="1">
    <citation type="submission" date="2020-04" db="EMBL/GenBank/DDBJ databases">
        <authorList>
            <person name="Zhang T."/>
        </authorList>
    </citation>
    <scope>NUCLEOTIDE SEQUENCE</scope>
    <source>
        <strain evidence="2">HKST-UBA01</strain>
    </source>
</reference>
<dbReference type="Pfam" id="PF13860">
    <property type="entry name" value="FlgD_ig"/>
    <property type="match status" value="1"/>
</dbReference>
<protein>
    <recommendedName>
        <fullName evidence="1">FlgD/Vpr Ig-like domain-containing protein</fullName>
    </recommendedName>
</protein>
<dbReference type="AlphaFoldDB" id="A0A956RSQ9"/>
<feature type="domain" description="FlgD/Vpr Ig-like" evidence="1">
    <location>
        <begin position="529"/>
        <end position="580"/>
    </location>
</feature>
<feature type="non-terminal residue" evidence="2">
    <location>
        <position position="1"/>
    </location>
</feature>